<evidence type="ECO:0000313" key="10">
    <source>
        <dbReference type="EMBL" id="WFD37587.1"/>
    </source>
</evidence>
<dbReference type="EC" id="2.7.1.67" evidence="3"/>
<dbReference type="InterPro" id="IPR015433">
    <property type="entry name" value="PI3/4_kinase"/>
</dbReference>
<dbReference type="PANTHER" id="PTHR10048">
    <property type="entry name" value="PHOSPHATIDYLINOSITOL KINASE"/>
    <property type="match status" value="1"/>
</dbReference>
<evidence type="ECO:0000256" key="4">
    <source>
        <dbReference type="ARBA" id="ARBA00022679"/>
    </source>
</evidence>
<keyword evidence="11" id="KW-1185">Reference proteome</keyword>
<evidence type="ECO:0000256" key="7">
    <source>
        <dbReference type="ARBA" id="ARBA00022840"/>
    </source>
</evidence>
<keyword evidence="5" id="KW-0547">Nucleotide-binding</keyword>
<keyword evidence="4 10" id="KW-0808">Transferase</keyword>
<gene>
    <name evidence="10" type="primary">STT4</name>
    <name evidence="10" type="ORF">MJAP1_000533</name>
</gene>
<evidence type="ECO:0000259" key="9">
    <source>
        <dbReference type="PROSITE" id="PS51545"/>
    </source>
</evidence>
<dbReference type="Gene3D" id="3.30.1010.10">
    <property type="entry name" value="Phosphatidylinositol 3-kinase Catalytic Subunit, Chain A, domain 4"/>
    <property type="match status" value="1"/>
</dbReference>
<feature type="domain" description="PI3K/PI4K catalytic" evidence="8">
    <location>
        <begin position="1595"/>
        <end position="1880"/>
    </location>
</feature>
<dbReference type="SMART" id="SM00145">
    <property type="entry name" value="PI3Ka"/>
    <property type="match status" value="1"/>
</dbReference>
<dbReference type="SMART" id="SM00146">
    <property type="entry name" value="PI3Kc"/>
    <property type="match status" value="1"/>
</dbReference>
<comment type="similarity">
    <text evidence="2">Belongs to the PI3/PI4-kinase family. Type III PI4K subfamily.</text>
</comment>
<keyword evidence="7" id="KW-0067">ATP-binding</keyword>
<protein>
    <recommendedName>
        <fullName evidence="3">1-phosphatidylinositol 4-kinase</fullName>
        <ecNumber evidence="3">2.7.1.67</ecNumber>
    </recommendedName>
</protein>
<dbReference type="PROSITE" id="PS51545">
    <property type="entry name" value="PIK_HELICAL"/>
    <property type="match status" value="1"/>
</dbReference>
<dbReference type="Proteomes" id="UP001217754">
    <property type="component" value="Chromosome 1"/>
</dbReference>
<dbReference type="GO" id="GO:0048015">
    <property type="term" value="P:phosphatidylinositol-mediated signaling"/>
    <property type="evidence" value="ECO:0007669"/>
    <property type="project" value="TreeGrafter"/>
</dbReference>
<dbReference type="GO" id="GO:0005886">
    <property type="term" value="C:plasma membrane"/>
    <property type="evidence" value="ECO:0007669"/>
    <property type="project" value="TreeGrafter"/>
</dbReference>
<dbReference type="Pfam" id="PF00613">
    <property type="entry name" value="PI3Ka"/>
    <property type="match status" value="1"/>
</dbReference>
<name>A0AAF0J8F1_9BASI</name>
<comment type="catalytic activity">
    <reaction evidence="1">
        <text>a 1,2-diacyl-sn-glycero-3-phospho-(1D-myo-inositol) + ATP = a 1,2-diacyl-sn-glycero-3-phospho-(1D-myo-inositol 4-phosphate) + ADP + H(+)</text>
        <dbReference type="Rhea" id="RHEA:19877"/>
        <dbReference type="ChEBI" id="CHEBI:15378"/>
        <dbReference type="ChEBI" id="CHEBI:30616"/>
        <dbReference type="ChEBI" id="CHEBI:57880"/>
        <dbReference type="ChEBI" id="CHEBI:58178"/>
        <dbReference type="ChEBI" id="CHEBI:456216"/>
        <dbReference type="EC" id="2.7.1.67"/>
    </reaction>
</comment>
<dbReference type="InterPro" id="IPR000403">
    <property type="entry name" value="PI3/4_kinase_cat_dom"/>
</dbReference>
<dbReference type="InterPro" id="IPR018936">
    <property type="entry name" value="PI3/4_kinase_CS"/>
</dbReference>
<dbReference type="InterPro" id="IPR016024">
    <property type="entry name" value="ARM-type_fold"/>
</dbReference>
<dbReference type="Gene3D" id="1.25.40.70">
    <property type="entry name" value="Phosphatidylinositol 3-kinase, accessory domain (PIK)"/>
    <property type="match status" value="1"/>
</dbReference>
<dbReference type="InterPro" id="IPR036940">
    <property type="entry name" value="PI3/4_kinase_cat_sf"/>
</dbReference>
<dbReference type="PANTHER" id="PTHR10048:SF15">
    <property type="entry name" value="PHOSPHATIDYLINOSITOL 4-KINASE ALPHA"/>
    <property type="match status" value="1"/>
</dbReference>
<keyword evidence="6" id="KW-0418">Kinase</keyword>
<dbReference type="InterPro" id="IPR001263">
    <property type="entry name" value="PI3K_accessory_dom"/>
</dbReference>
<evidence type="ECO:0000256" key="5">
    <source>
        <dbReference type="ARBA" id="ARBA00022741"/>
    </source>
</evidence>
<dbReference type="GO" id="GO:0046854">
    <property type="term" value="P:phosphatidylinositol phosphate biosynthetic process"/>
    <property type="evidence" value="ECO:0007669"/>
    <property type="project" value="InterPro"/>
</dbReference>
<dbReference type="Pfam" id="PF19274">
    <property type="entry name" value="PI4K_N"/>
    <property type="match status" value="1"/>
</dbReference>
<dbReference type="GO" id="GO:0005524">
    <property type="term" value="F:ATP binding"/>
    <property type="evidence" value="ECO:0007669"/>
    <property type="project" value="UniProtKB-KW"/>
</dbReference>
<dbReference type="InterPro" id="IPR011009">
    <property type="entry name" value="Kinase-like_dom_sf"/>
</dbReference>
<dbReference type="EMBL" id="CP119958">
    <property type="protein sequence ID" value="WFD37587.1"/>
    <property type="molecule type" value="Genomic_DNA"/>
</dbReference>
<dbReference type="Gene3D" id="1.10.1070.11">
    <property type="entry name" value="Phosphatidylinositol 3-/4-kinase, catalytic domain"/>
    <property type="match status" value="1"/>
</dbReference>
<proteinExistence type="inferred from homology"/>
<evidence type="ECO:0000256" key="3">
    <source>
        <dbReference type="ARBA" id="ARBA00012169"/>
    </source>
</evidence>
<evidence type="ECO:0000256" key="1">
    <source>
        <dbReference type="ARBA" id="ARBA00001686"/>
    </source>
</evidence>
<evidence type="ECO:0000256" key="6">
    <source>
        <dbReference type="ARBA" id="ARBA00022777"/>
    </source>
</evidence>
<dbReference type="PROSITE" id="PS50290">
    <property type="entry name" value="PI3_4_KINASE_3"/>
    <property type="match status" value="1"/>
</dbReference>
<dbReference type="GO" id="GO:0005737">
    <property type="term" value="C:cytoplasm"/>
    <property type="evidence" value="ECO:0007669"/>
    <property type="project" value="TreeGrafter"/>
</dbReference>
<dbReference type="SUPFAM" id="SSF56112">
    <property type="entry name" value="Protein kinase-like (PK-like)"/>
    <property type="match status" value="1"/>
</dbReference>
<dbReference type="FunFam" id="1.25.40.70:FF:000011">
    <property type="entry name" value="Phosphatidylinositol 4-kinase alpha"/>
    <property type="match status" value="1"/>
</dbReference>
<reference evidence="10" key="1">
    <citation type="submission" date="2023-03" db="EMBL/GenBank/DDBJ databases">
        <title>Mating type loci evolution in Malassezia.</title>
        <authorList>
            <person name="Coelho M.A."/>
        </authorList>
    </citation>
    <scope>NUCLEOTIDE SEQUENCE</scope>
    <source>
        <strain evidence="10">CBS 9431</strain>
    </source>
</reference>
<dbReference type="SUPFAM" id="SSF48371">
    <property type="entry name" value="ARM repeat"/>
    <property type="match status" value="1"/>
</dbReference>
<feature type="domain" description="PIK helical" evidence="9">
    <location>
        <begin position="1334"/>
        <end position="1522"/>
    </location>
</feature>
<evidence type="ECO:0000256" key="2">
    <source>
        <dbReference type="ARBA" id="ARBA00006209"/>
    </source>
</evidence>
<dbReference type="InterPro" id="IPR045495">
    <property type="entry name" value="PI4K_N"/>
</dbReference>
<dbReference type="InterPro" id="IPR042236">
    <property type="entry name" value="PI3K_accessory_sf"/>
</dbReference>
<organism evidence="10 11">
    <name type="scientific">Malassezia japonica</name>
    <dbReference type="NCBI Taxonomy" id="223818"/>
    <lineage>
        <taxon>Eukaryota</taxon>
        <taxon>Fungi</taxon>
        <taxon>Dikarya</taxon>
        <taxon>Basidiomycota</taxon>
        <taxon>Ustilaginomycotina</taxon>
        <taxon>Malasseziomycetes</taxon>
        <taxon>Malasseziales</taxon>
        <taxon>Malasseziaceae</taxon>
        <taxon>Malassezia</taxon>
    </lineage>
</organism>
<sequence>MDFLDQPTHTLILNDLAANLAQEAAAGTLQTEDFSVLRGAATTSGEQLTTSSVRSYLAQARFAAATADAVGGVEVPAQAATYLEDVLGELEHLASRLPSTRFEEGMQVPEQWPVPDELAYTLVEALLKIATGLPSRRSRALSTLSSYTSALAKTVLSGQASTQTLALNSVPQLHGLARALQDVPFAWDKASYTPLVEVLVDVASSSQIPRMDALLVCLPEQQEAAAQLAAAGAGPAPPADARSSYAEMVLQHYASLGVPLSGRFVAWCALSATASLLAQALTQSRSPYAPAWEQLQRAPPATRTGAETSVAHVAQDLYERTAQTVSQLTAATPRLQVELYARELLSTALKVTVLVVAAFDGTAIGSFVPGTLASLLGDEAVLDDAVLQRAALESVAVVAHVRPALVPSLVPMVRRFVQLPLPILEADLASGSPLLDTAGRSLAVCVRLEGDEAASSSTYALLNNLARDAERTERTVPQRNVRGVRPAAVEQGIVVGSTVAVITSLAKALGNVQYTVLAISLLLQRLQGPSSLAQTSPLTHLVPLALAAPTSSFVNVMNYLSDAARAALKHRDAPRLGAVNTAQELLARGLTQEAERRGAEADTAVQEQGAFRKNLYLNELLALVIDAGSQRDAALVRGTLPALAALLAHRDINPQWAPSTEQVYLFRNLWTVIAVSGASTPLTAPMPRNDPLTVIALKTPMLVPNSVVNYVEEDVEYNSILKQDGMGVSVDTLRRAILPTLGARLLEGKLSAARLAFLQSVLEVEWRRAAAGRPSPMLLYFAHHGLATSSLAAPLRTVAERVFSAFLVHTAQCAEEHAMGTYLFEELRNILVGCCHRAPGVRDGAHRYVERLVAAFPELFGRTDVVVTMLELLTLLAQSCDGEVEDAFLPKYVFHSQLADVTLELTDSYTDRKQILVGMYARVRSVLTRVQSEMPQELSHVLLRYLRYVDTSALGTDGLGKTVAMDFARGLPPQDPAALSPVRHDASGLLTRDLAAQSTYAGEVTASGQFSNLATELASLLEAAERRAEIPFELVRNNVYRAAASILHSVSLEFELVHYMVALPMAICTKETLALATQAWSWVMAERPEAETAVVTAIAAGWERTIHMRQGIYSTELVARDALLRKTDMSAFNRAEITLEARTADKLFSGHTLVLQLLTDRLQASRCSNAALVTILSMLVQRIADAAPLLSTHPLMRSTHLALVLFGLRVLSYSYLDALVEVRLRDGVARLALAWFAMRAEWTYGGNLKRASGELQYLRDVQEALRTATLRADSLVTPATVAESATPTVHSAQPLTPSCTLAQAVRHVQTLLQLLHTLLQNEEARLDVWLHPTKESTARPVVATVETLHAAWRVDARVAVQLVERCHSKELAAELGRLVRAAPHRAVDSPGALRGLIADKVTLAEKQGTNLKWLHFWAPVMPVAAIDLLQPGVGGHPLVLQYAMRVLEQHPIELVFFYVPQVVQALREDKYGYVAQFILKTSLISQLFCHQIIWNMNANKYKDDNAEVEDPLKPTLDTMVDKIVAQLSGPAQEFYQKEFAFFNEVTSISGKLKPYIKKSKPEKKAKIDEEMAKIQLEPGVYLPSNPDGVVVGLDRKSGRPLQSHAKAPFMATFLVRRPLGIADEEEQSQQEEQYHDVWQSAIFKVGDDCRQDVLALQVIAQFKNIFMSIGLDVYLDPYRVTATAPGCGVIDVVPNATSRDEMGRAKINDLPDFFRTRFGAEDTVTFQRARLNFIQSMAAYSVVCHILQIRDRHNGNIMIDGEGHLVHIDFGFLFDIGPGGMRFEPYSFKLSMEMVAVMGGPDSPGFRMFEQLVVKAYLACRPFTEEIVTTCALMLGTDLPSFKGSPTFDRLRDRFKPNLSEREAAKHAQWLVKDAYGNRRAVFYDLIQEKQNHIPYRK</sequence>
<dbReference type="PROSITE" id="PS00916">
    <property type="entry name" value="PI3_4_KINASE_2"/>
    <property type="match status" value="1"/>
</dbReference>
<evidence type="ECO:0000259" key="8">
    <source>
        <dbReference type="PROSITE" id="PS50290"/>
    </source>
</evidence>
<evidence type="ECO:0000313" key="11">
    <source>
        <dbReference type="Proteomes" id="UP001217754"/>
    </source>
</evidence>
<accession>A0AAF0J8F1</accession>
<dbReference type="GeneID" id="85224182"/>
<dbReference type="GO" id="GO:0004430">
    <property type="term" value="F:1-phosphatidylinositol 4-kinase activity"/>
    <property type="evidence" value="ECO:0007669"/>
    <property type="project" value="UniProtKB-EC"/>
</dbReference>
<dbReference type="FunFam" id="3.30.1010.10:FF:000014">
    <property type="entry name" value="Phosphatidylinositol 4-kinase STT4"/>
    <property type="match status" value="1"/>
</dbReference>
<dbReference type="Pfam" id="PF00454">
    <property type="entry name" value="PI3_PI4_kinase"/>
    <property type="match status" value="1"/>
</dbReference>
<dbReference type="RefSeq" id="XP_060120484.1">
    <property type="nucleotide sequence ID" value="XM_060264501.1"/>
</dbReference>
<dbReference type="CDD" id="cd05167">
    <property type="entry name" value="PI4Kc_III_alpha"/>
    <property type="match status" value="1"/>
</dbReference>
<dbReference type="FunFam" id="1.10.1070.11:FF:000012">
    <property type="entry name" value="Phosphatidylinositol 4-kinase alpha 1"/>
    <property type="match status" value="1"/>
</dbReference>
<dbReference type="PROSITE" id="PS00915">
    <property type="entry name" value="PI3_4_KINASE_1"/>
    <property type="match status" value="1"/>
</dbReference>